<dbReference type="SUPFAM" id="SSF53098">
    <property type="entry name" value="Ribonuclease H-like"/>
    <property type="match status" value="1"/>
</dbReference>
<dbReference type="InterPro" id="IPR050951">
    <property type="entry name" value="Retrovirus_Pol_polyprotein"/>
</dbReference>
<reference evidence="3 4" key="2">
    <citation type="submission" date="2019-01" db="EMBL/GenBank/DDBJ databases">
        <title>A chromosome length genome reference of the Java medaka (oryzias javanicus).</title>
        <authorList>
            <person name="Herpin A."/>
            <person name="Takehana Y."/>
            <person name="Naruse K."/>
            <person name="Ansai S."/>
            <person name="Kawaguchi M."/>
        </authorList>
    </citation>
    <scope>NUCLEOTIDE SEQUENCE [LARGE SCALE GENOMIC DNA]</scope>
    <source>
        <strain evidence="3">RS831</strain>
        <tissue evidence="3">Whole body</tissue>
    </source>
</reference>
<gene>
    <name evidence="3" type="ORF">OJAV_G00102810</name>
</gene>
<keyword evidence="4" id="KW-1185">Reference proteome</keyword>
<dbReference type="Gene3D" id="3.30.420.10">
    <property type="entry name" value="Ribonuclease H-like superfamily/Ribonuclease H"/>
    <property type="match status" value="1"/>
</dbReference>
<dbReference type="PROSITE" id="PS50994">
    <property type="entry name" value="INTEGRASE"/>
    <property type="match status" value="1"/>
</dbReference>
<evidence type="ECO:0000259" key="2">
    <source>
        <dbReference type="PROSITE" id="PS50994"/>
    </source>
</evidence>
<evidence type="ECO:0000313" key="4">
    <source>
        <dbReference type="Proteomes" id="UP000283210"/>
    </source>
</evidence>
<dbReference type="PANTHER" id="PTHR37984">
    <property type="entry name" value="PROTEIN CBG26694"/>
    <property type="match status" value="1"/>
</dbReference>
<dbReference type="InterPro" id="IPR001584">
    <property type="entry name" value="Integrase_cat-core"/>
</dbReference>
<dbReference type="InterPro" id="IPR036397">
    <property type="entry name" value="RNaseH_sf"/>
</dbReference>
<dbReference type="GO" id="GO:0015074">
    <property type="term" value="P:DNA integration"/>
    <property type="evidence" value="ECO:0007669"/>
    <property type="project" value="InterPro"/>
</dbReference>
<dbReference type="InterPro" id="IPR012337">
    <property type="entry name" value="RNaseH-like_sf"/>
</dbReference>
<feature type="coiled-coil region" evidence="1">
    <location>
        <begin position="22"/>
        <end position="49"/>
    </location>
</feature>
<dbReference type="PANTHER" id="PTHR37984:SF15">
    <property type="entry name" value="INTEGRASE CATALYTIC DOMAIN-CONTAINING PROTEIN"/>
    <property type="match status" value="1"/>
</dbReference>
<organism evidence="3 4">
    <name type="scientific">Oryzias javanicus</name>
    <name type="common">Javanese ricefish</name>
    <name type="synonym">Aplocheilus javanicus</name>
    <dbReference type="NCBI Taxonomy" id="123683"/>
    <lineage>
        <taxon>Eukaryota</taxon>
        <taxon>Metazoa</taxon>
        <taxon>Chordata</taxon>
        <taxon>Craniata</taxon>
        <taxon>Vertebrata</taxon>
        <taxon>Euteleostomi</taxon>
        <taxon>Actinopterygii</taxon>
        <taxon>Neopterygii</taxon>
        <taxon>Teleostei</taxon>
        <taxon>Neoteleostei</taxon>
        <taxon>Acanthomorphata</taxon>
        <taxon>Ovalentaria</taxon>
        <taxon>Atherinomorphae</taxon>
        <taxon>Beloniformes</taxon>
        <taxon>Adrianichthyidae</taxon>
        <taxon>Oryziinae</taxon>
        <taxon>Oryzias</taxon>
    </lineage>
</organism>
<accession>A0A3S2UBM6</accession>
<dbReference type="EMBL" id="CM012446">
    <property type="protein sequence ID" value="RVE67423.1"/>
    <property type="molecule type" value="Genomic_DNA"/>
</dbReference>
<dbReference type="GO" id="GO:0003676">
    <property type="term" value="F:nucleic acid binding"/>
    <property type="evidence" value="ECO:0007669"/>
    <property type="project" value="InterPro"/>
</dbReference>
<proteinExistence type="predicted"/>
<evidence type="ECO:0000313" key="3">
    <source>
        <dbReference type="EMBL" id="RVE67423.1"/>
    </source>
</evidence>
<dbReference type="Proteomes" id="UP000283210">
    <property type="component" value="Chromosome 10"/>
</dbReference>
<name>A0A3S2UBM6_ORYJA</name>
<feature type="domain" description="Integrase catalytic" evidence="2">
    <location>
        <begin position="52"/>
        <end position="139"/>
    </location>
</feature>
<protein>
    <recommendedName>
        <fullName evidence="2">Integrase catalytic domain-containing protein</fullName>
    </recommendedName>
</protein>
<keyword evidence="1" id="KW-0175">Coiled coil</keyword>
<reference evidence="3 4" key="1">
    <citation type="submission" date="2018-11" db="EMBL/GenBank/DDBJ databases">
        <authorList>
            <person name="Lopez-Roques C."/>
            <person name="Donnadieu C."/>
            <person name="Bouchez O."/>
            <person name="Klopp C."/>
            <person name="Cabau C."/>
            <person name="Zahm M."/>
        </authorList>
    </citation>
    <scope>NUCLEOTIDE SEQUENCE [LARGE SCALE GENOMIC DNA]</scope>
    <source>
        <strain evidence="3">RS831</strain>
        <tissue evidence="3">Whole body</tissue>
    </source>
</reference>
<dbReference type="OrthoDB" id="8948897at2759"/>
<dbReference type="AlphaFoldDB" id="A0A3S2UBM6"/>
<evidence type="ECO:0000256" key="1">
    <source>
        <dbReference type="SAM" id="Coils"/>
    </source>
</evidence>
<sequence>MEEELCCLLSQVELQRMQTTVIATLKGERAALERDRDALRSSVDALRSAQRKGGNFESELLSELLRLSGVAKSHTTAYHPMGNGGTERFNRTLGNMIRALPLRTKQDWPQQIQTLTFAYNATVHETTGFAPFYLMFGRVPRLPVDVLFRTVLNDSDVTDFSSYSAMLLTNFADAAKVAQQHATHQQEHQAKGYNKKVKSVALQIGDRVLLANRGVCGQDGGFEARQRVDDGAAAAAEGGAGEAAGPIVSQLGSSIRRLEELDRELEGRLQAQQREWLASQAELLAHVSGLKAELSASQLERTRLEGELSGLRETNQSLDLSNARLTSQYQVTGAKQH</sequence>